<keyword evidence="1" id="KW-0472">Membrane</keyword>
<feature type="transmembrane region" description="Helical" evidence="1">
    <location>
        <begin position="166"/>
        <end position="189"/>
    </location>
</feature>
<feature type="transmembrane region" description="Helical" evidence="1">
    <location>
        <begin position="133"/>
        <end position="154"/>
    </location>
</feature>
<proteinExistence type="predicted"/>
<dbReference type="Pfam" id="PF19528">
    <property type="entry name" value="DUF6056"/>
    <property type="match status" value="1"/>
</dbReference>
<name>A0ABS8JDR2_9GAMM</name>
<evidence type="ECO:0000313" key="2">
    <source>
        <dbReference type="EMBL" id="MCC8361746.1"/>
    </source>
</evidence>
<feature type="transmembrane region" description="Helical" evidence="1">
    <location>
        <begin position="83"/>
        <end position="103"/>
    </location>
</feature>
<feature type="transmembrane region" description="Helical" evidence="1">
    <location>
        <begin position="344"/>
        <end position="363"/>
    </location>
</feature>
<keyword evidence="1" id="KW-0812">Transmembrane</keyword>
<dbReference type="Proteomes" id="UP001165293">
    <property type="component" value="Unassembled WGS sequence"/>
</dbReference>
<comment type="caution">
    <text evidence="2">The sequence shown here is derived from an EMBL/GenBank/DDBJ whole genome shotgun (WGS) entry which is preliminary data.</text>
</comment>
<organism evidence="2 3">
    <name type="scientific">Noviluteimonas lactosilytica</name>
    <dbReference type="NCBI Taxonomy" id="2888523"/>
    <lineage>
        <taxon>Bacteria</taxon>
        <taxon>Pseudomonadati</taxon>
        <taxon>Pseudomonadota</taxon>
        <taxon>Gammaproteobacteria</taxon>
        <taxon>Lysobacterales</taxon>
        <taxon>Lysobacteraceae</taxon>
        <taxon>Noviluteimonas</taxon>
    </lineage>
</organism>
<accession>A0ABS8JDR2</accession>
<dbReference type="RefSeq" id="WP_230525396.1">
    <property type="nucleotide sequence ID" value="NZ_JAJGAK010000001.1"/>
</dbReference>
<keyword evidence="3" id="KW-1185">Reference proteome</keyword>
<dbReference type="EMBL" id="JAJGAK010000001">
    <property type="protein sequence ID" value="MCC8361746.1"/>
    <property type="molecule type" value="Genomic_DNA"/>
</dbReference>
<sequence>MRFPTPQRGGERPTALAACAAMLVTLCVLHVAVFDRKPDYDDAYFAAALDHQTLGAFLLERYMRWSGRLPIDAFAALLLDHLWIWRIVNVAMVVWLCASAARLGFGRRLGPFAGTGCAFALLWCMPSPVLRDAAWWVSGSFNYLWPTAAGLAAMVPLFDRRTRGPWAWAGIVLAGGFAAYHEQVALAMLGIGLPRVAWLWRTKRLGRGEVVLMVSILVNAAINFGAPGIQHRYVVEIGNFYPTFDQLTLWDKGVLGLEVLAKLARSSNVLLVLSCGALVALSLRATMPRGARIGVLAACALLVVAVIAPKLLPPVLVACALVGLVAGIGLVVQEDDRREAVWRAWTLAVGFGTLAAMAMSPTVHGSGSRTSFVACIALLIATCRLLVEVRARFGQRAFAWTMGAACVVALLRVFEEVAKAA</sequence>
<gene>
    <name evidence="2" type="ORF">LK996_01440</name>
</gene>
<feature type="transmembrane region" description="Helical" evidence="1">
    <location>
        <begin position="314"/>
        <end position="332"/>
    </location>
</feature>
<keyword evidence="1" id="KW-1133">Transmembrane helix</keyword>
<feature type="transmembrane region" description="Helical" evidence="1">
    <location>
        <begin position="369"/>
        <end position="387"/>
    </location>
</feature>
<evidence type="ECO:0000256" key="1">
    <source>
        <dbReference type="SAM" id="Phobius"/>
    </source>
</evidence>
<feature type="transmembrane region" description="Helical" evidence="1">
    <location>
        <begin position="263"/>
        <end position="283"/>
    </location>
</feature>
<reference evidence="2" key="1">
    <citation type="submission" date="2021-10" db="EMBL/GenBank/DDBJ databases">
        <authorList>
            <person name="Lyu M."/>
            <person name="Wang X."/>
            <person name="Meng X."/>
            <person name="Xu K."/>
        </authorList>
    </citation>
    <scope>NUCLEOTIDE SEQUENCE</scope>
    <source>
        <strain evidence="2">A6</strain>
    </source>
</reference>
<evidence type="ECO:0000313" key="3">
    <source>
        <dbReference type="Proteomes" id="UP001165293"/>
    </source>
</evidence>
<dbReference type="InterPro" id="IPR045691">
    <property type="entry name" value="DUF6056"/>
</dbReference>
<protein>
    <submittedName>
        <fullName evidence="2">DUF6056 family protein</fullName>
    </submittedName>
</protein>
<feature type="transmembrane region" description="Helical" evidence="1">
    <location>
        <begin position="12"/>
        <end position="32"/>
    </location>
</feature>
<feature type="transmembrane region" description="Helical" evidence="1">
    <location>
        <begin position="210"/>
        <end position="229"/>
    </location>
</feature>
<feature type="transmembrane region" description="Helical" evidence="1">
    <location>
        <begin position="290"/>
        <end position="308"/>
    </location>
</feature>